<dbReference type="KEGG" id="vg:1260267"/>
<gene>
    <name evidence="1" type="primary">54</name>
    <name evidence="1" type="ORF">PBI_BARNYARD_54</name>
</gene>
<name>Q856B8_9CAUD</name>
<proteinExistence type="predicted"/>
<dbReference type="RefSeq" id="NP_818592.1">
    <property type="nucleotide sequence ID" value="NC_004689.1"/>
</dbReference>
<accession>Q856B8</accession>
<keyword evidence="2" id="KW-1185">Reference proteome</keyword>
<dbReference type="EMBL" id="AY129339">
    <property type="protein sequence ID" value="AAN02108.1"/>
    <property type="molecule type" value="Genomic_DNA"/>
</dbReference>
<sequence length="91" mass="10055">MTTAIETITLDMIAHEIDTAATSLSNAVATFKLHPSYDSRANLLARANELSGMFHLALKLNGYNEFSADTRQRVQKAREAVESLYKAKPIT</sequence>
<reference evidence="1 2" key="1">
    <citation type="journal article" date="2003" name="Cell">
        <title>Origins of highly mosaic mycobacteriophage genomes.</title>
        <authorList>
            <person name="Pedulla M.L."/>
            <person name="Ford M.E."/>
            <person name="Houtz J.M."/>
            <person name="Karthikeyan T."/>
            <person name="Wadsworth C."/>
            <person name="Lewis J.A."/>
            <person name="Jacobs-Sera D."/>
            <person name="Falbo J."/>
            <person name="Gross J."/>
            <person name="Pannunzio N.R."/>
            <person name="Brucker W."/>
            <person name="Kumar V."/>
            <person name="Kandasamy J."/>
            <person name="Keenan L."/>
            <person name="Bardarov S."/>
            <person name="Kriakov J."/>
            <person name="Lawrence J.G."/>
            <person name="Jacobs W.R. Jr."/>
            <person name="Hendrix R.W."/>
            <person name="Hatfull G.F."/>
        </authorList>
    </citation>
    <scope>NUCLEOTIDE SEQUENCE</scope>
</reference>
<organism evidence="1 2">
    <name type="scientific">Mycobacterium phage Barnyard</name>
    <dbReference type="NCBI Taxonomy" id="205880"/>
    <lineage>
        <taxon>Viruses</taxon>
        <taxon>Duplodnaviria</taxon>
        <taxon>Heunggongvirae</taxon>
        <taxon>Uroviricota</taxon>
        <taxon>Caudoviricetes</taxon>
        <taxon>Barnyardvirus</taxon>
        <taxon>Barnyardvirus barnyard</taxon>
    </lineage>
</organism>
<protein>
    <submittedName>
        <fullName evidence="1">Uncharacterized protein</fullName>
    </submittedName>
</protein>
<evidence type="ECO:0000313" key="2">
    <source>
        <dbReference type="Proteomes" id="UP000000731"/>
    </source>
</evidence>
<evidence type="ECO:0000313" key="1">
    <source>
        <dbReference type="EMBL" id="AAN02108.1"/>
    </source>
</evidence>
<dbReference type="Proteomes" id="UP000000731">
    <property type="component" value="Segment"/>
</dbReference>